<dbReference type="InterPro" id="IPR051085">
    <property type="entry name" value="MB_O-acyltransferase"/>
</dbReference>
<reference evidence="10 12" key="2">
    <citation type="journal article" date="2019" name="Nat. Med.">
        <title>A library of human gut bacterial isolates paired with longitudinal multiomics data enables mechanistic microbiome research.</title>
        <authorList>
            <person name="Poyet M."/>
            <person name="Groussin M."/>
            <person name="Gibbons S.M."/>
            <person name="Avila-Pacheco J."/>
            <person name="Jiang X."/>
            <person name="Kearney S.M."/>
            <person name="Perrotta A.R."/>
            <person name="Berdy B."/>
            <person name="Zhao S."/>
            <person name="Lieberman T.D."/>
            <person name="Swanson P.K."/>
            <person name="Smith M."/>
            <person name="Roesemann S."/>
            <person name="Alexander J.E."/>
            <person name="Rich S.A."/>
            <person name="Livny J."/>
            <person name="Vlamakis H."/>
            <person name="Clish C."/>
            <person name="Bullock K."/>
            <person name="Deik A."/>
            <person name="Scott J."/>
            <person name="Pierce K.A."/>
            <person name="Xavier R.J."/>
            <person name="Alm E.J."/>
        </authorList>
    </citation>
    <scope>NUCLEOTIDE SEQUENCE [LARGE SCALE GENOMIC DNA]</scope>
    <source>
        <strain evidence="10 12">BIOML-A19</strain>
    </source>
</reference>
<evidence type="ECO:0000256" key="1">
    <source>
        <dbReference type="ARBA" id="ARBA00004651"/>
    </source>
</evidence>
<evidence type="ECO:0000256" key="8">
    <source>
        <dbReference type="SAM" id="Phobius"/>
    </source>
</evidence>
<gene>
    <name evidence="9" type="primary">dltB_2</name>
    <name evidence="9" type="ORF">ERS417307_02098</name>
    <name evidence="10" type="ORF">GAQ44_01115</name>
</gene>
<accession>A0A174GU55</accession>
<organism evidence="9 11">
    <name type="scientific">Bacteroides uniformis</name>
    <dbReference type="NCBI Taxonomy" id="820"/>
    <lineage>
        <taxon>Bacteria</taxon>
        <taxon>Pseudomonadati</taxon>
        <taxon>Bacteroidota</taxon>
        <taxon>Bacteroidia</taxon>
        <taxon>Bacteroidales</taxon>
        <taxon>Bacteroidaceae</taxon>
        <taxon>Bacteroides</taxon>
    </lineage>
</organism>
<feature type="transmembrane region" description="Helical" evidence="8">
    <location>
        <begin position="29"/>
        <end position="46"/>
    </location>
</feature>
<dbReference type="PANTHER" id="PTHR13285">
    <property type="entry name" value="ACYLTRANSFERASE"/>
    <property type="match status" value="1"/>
</dbReference>
<keyword evidence="4 8" id="KW-0812">Transmembrane</keyword>
<feature type="transmembrane region" description="Helical" evidence="8">
    <location>
        <begin position="182"/>
        <end position="200"/>
    </location>
</feature>
<dbReference type="RefSeq" id="WP_057088246.1">
    <property type="nucleotide sequence ID" value="NZ_CYZF01000005.1"/>
</dbReference>
<evidence type="ECO:0000256" key="6">
    <source>
        <dbReference type="ARBA" id="ARBA00023136"/>
    </source>
</evidence>
<evidence type="ECO:0000256" key="2">
    <source>
        <dbReference type="ARBA" id="ARBA00010323"/>
    </source>
</evidence>
<dbReference type="EMBL" id="CYZF01000005">
    <property type="protein sequence ID" value="CUO64045.1"/>
    <property type="molecule type" value="Genomic_DNA"/>
</dbReference>
<dbReference type="InterPro" id="IPR004299">
    <property type="entry name" value="MBOAT_fam"/>
</dbReference>
<keyword evidence="5 8" id="KW-1133">Transmembrane helix</keyword>
<proteinExistence type="inferred from homology"/>
<evidence type="ECO:0000313" key="11">
    <source>
        <dbReference type="Proteomes" id="UP000095419"/>
    </source>
</evidence>
<evidence type="ECO:0000313" key="10">
    <source>
        <dbReference type="EMBL" id="KAB4187901.1"/>
    </source>
</evidence>
<dbReference type="Proteomes" id="UP000487221">
    <property type="component" value="Unassembled WGS sequence"/>
</dbReference>
<name>A0A174GU55_BACUN</name>
<feature type="transmembrane region" description="Helical" evidence="8">
    <location>
        <begin position="438"/>
        <end position="461"/>
    </location>
</feature>
<dbReference type="Proteomes" id="UP000095419">
    <property type="component" value="Unassembled WGS sequence"/>
</dbReference>
<dbReference type="PIRSF" id="PIRSF500217">
    <property type="entry name" value="AlgI"/>
    <property type="match status" value="1"/>
</dbReference>
<evidence type="ECO:0000256" key="7">
    <source>
        <dbReference type="PIRNR" id="PIRNR016636"/>
    </source>
</evidence>
<sequence>MLFNDLNFILFFVPVLAIFYLLNLTKNKIVKNIFLLTASYIFYAMFDAKFLLLLLYVTMVNFLAIKKMMVNKNRKIIVTIGIVLSLLPLAFFKYTYFILNDLLGIKEQVFGRISLPVGISFFTFQALSYTIDIYRGKETEKPSLLNFTLYTAFFPTILSGPIEKARSLMPQIKSLQTWNINLVVNGLQLFLWGLFMKIVVADRLATYVGSVYAFPQMYGCNTVILAVMLYSIQIYCDFAGYSNMAIGIGRMLGFNLKKNFDFPYFSTSLNNFWKRWHISLTSWLTEYIYFSLGGNRVKEWRWVLNIVIVFLISGIWHGAALTYIIWGLINGIYQIIEHYTIGKRTYNNKLVNVTLGIIVFSVFSISLLFFRAENITHALTILSCMFNSWQSLYFGSAVSIFMMMSITLAIGLIFELLLYYRKITITESSDDAFRTNNLTFMVSMVLLITLVGQSGASFVYFQF</sequence>
<dbReference type="PANTHER" id="PTHR13285:SF18">
    <property type="entry name" value="PROTEIN-CYSTEINE N-PALMITOYLTRANSFERASE RASP"/>
    <property type="match status" value="1"/>
</dbReference>
<evidence type="ECO:0000313" key="12">
    <source>
        <dbReference type="Proteomes" id="UP000487221"/>
    </source>
</evidence>
<dbReference type="Pfam" id="PF03062">
    <property type="entry name" value="MBOAT"/>
    <property type="match status" value="1"/>
</dbReference>
<comment type="subcellular location">
    <subcellularLocation>
        <location evidence="1">Cell membrane</location>
        <topology evidence="1">Multi-pass membrane protein</topology>
    </subcellularLocation>
</comment>
<feature type="transmembrane region" description="Helical" evidence="8">
    <location>
        <begin position="109"/>
        <end position="131"/>
    </location>
</feature>
<feature type="transmembrane region" description="Helical" evidence="8">
    <location>
        <begin position="304"/>
        <end position="329"/>
    </location>
</feature>
<feature type="transmembrane region" description="Helical" evidence="8">
    <location>
        <begin position="76"/>
        <end position="97"/>
    </location>
</feature>
<feature type="transmembrane region" description="Helical" evidence="8">
    <location>
        <begin position="212"/>
        <end position="232"/>
    </location>
</feature>
<feature type="transmembrane region" description="Helical" evidence="8">
    <location>
        <begin position="350"/>
        <end position="372"/>
    </location>
</feature>
<reference evidence="9 11" key="1">
    <citation type="submission" date="2015-09" db="EMBL/GenBank/DDBJ databases">
        <authorList>
            <consortium name="Pathogen Informatics"/>
        </authorList>
    </citation>
    <scope>NUCLEOTIDE SEQUENCE [LARGE SCALE GENOMIC DNA]</scope>
    <source>
        <strain evidence="9 11">2789STDY5608791</strain>
    </source>
</reference>
<keyword evidence="7 9" id="KW-0808">Transferase</keyword>
<comment type="similarity">
    <text evidence="2 7">Belongs to the membrane-bound acyltransferase family.</text>
</comment>
<keyword evidence="7" id="KW-0012">Acyltransferase</keyword>
<evidence type="ECO:0000256" key="3">
    <source>
        <dbReference type="ARBA" id="ARBA00022475"/>
    </source>
</evidence>
<keyword evidence="3 7" id="KW-1003">Cell membrane</keyword>
<dbReference type="InterPro" id="IPR024194">
    <property type="entry name" value="Ac/AlaTfrase_AlgI/DltB"/>
</dbReference>
<dbReference type="AlphaFoldDB" id="A0A174GU55"/>
<dbReference type="InterPro" id="IPR028362">
    <property type="entry name" value="AlgI"/>
</dbReference>
<feature type="transmembrane region" description="Helical" evidence="8">
    <location>
        <begin position="6"/>
        <end position="22"/>
    </location>
</feature>
<feature type="transmembrane region" description="Helical" evidence="8">
    <location>
        <begin position="143"/>
        <end position="162"/>
    </location>
</feature>
<evidence type="ECO:0000256" key="4">
    <source>
        <dbReference type="ARBA" id="ARBA00022692"/>
    </source>
</evidence>
<feature type="transmembrane region" description="Helical" evidence="8">
    <location>
        <begin position="392"/>
        <end position="418"/>
    </location>
</feature>
<dbReference type="PIRSF" id="PIRSF016636">
    <property type="entry name" value="AlgI_DltB"/>
    <property type="match status" value="1"/>
</dbReference>
<dbReference type="GO" id="GO:0042121">
    <property type="term" value="P:alginic acid biosynthetic process"/>
    <property type="evidence" value="ECO:0007669"/>
    <property type="project" value="InterPro"/>
</dbReference>
<protein>
    <submittedName>
        <fullName evidence="9 10">MBOAT family protein</fullName>
    </submittedName>
</protein>
<dbReference type="EMBL" id="WCTY01000002">
    <property type="protein sequence ID" value="KAB4187901.1"/>
    <property type="molecule type" value="Genomic_DNA"/>
</dbReference>
<dbReference type="GO" id="GO:0005886">
    <property type="term" value="C:plasma membrane"/>
    <property type="evidence" value="ECO:0007669"/>
    <property type="project" value="UniProtKB-SubCell"/>
</dbReference>
<evidence type="ECO:0000256" key="5">
    <source>
        <dbReference type="ARBA" id="ARBA00022989"/>
    </source>
</evidence>
<evidence type="ECO:0000313" key="9">
    <source>
        <dbReference type="EMBL" id="CUO64045.1"/>
    </source>
</evidence>
<keyword evidence="6 7" id="KW-0472">Membrane</keyword>
<dbReference type="GO" id="GO:0016746">
    <property type="term" value="F:acyltransferase activity"/>
    <property type="evidence" value="ECO:0007669"/>
    <property type="project" value="UniProtKB-KW"/>
</dbReference>